<reference evidence="1 2" key="1">
    <citation type="submission" date="2020-08" db="EMBL/GenBank/DDBJ databases">
        <title>Genomic Encyclopedia of Type Strains, Phase IV (KMG-IV): sequencing the most valuable type-strain genomes for metagenomic binning, comparative biology and taxonomic classification.</title>
        <authorList>
            <person name="Goeker M."/>
        </authorList>
    </citation>
    <scope>NUCLEOTIDE SEQUENCE [LARGE SCALE GENOMIC DNA]</scope>
    <source>
        <strain evidence="1 2">DSM 28570</strain>
    </source>
</reference>
<organism evidence="1 2">
    <name type="scientific">Desulfoprunum benzoelyticum</name>
    <dbReference type="NCBI Taxonomy" id="1506996"/>
    <lineage>
        <taxon>Bacteria</taxon>
        <taxon>Pseudomonadati</taxon>
        <taxon>Thermodesulfobacteriota</taxon>
        <taxon>Desulfobulbia</taxon>
        <taxon>Desulfobulbales</taxon>
        <taxon>Desulfobulbaceae</taxon>
        <taxon>Desulfoprunum</taxon>
    </lineage>
</organism>
<proteinExistence type="predicted"/>
<evidence type="ECO:0000313" key="1">
    <source>
        <dbReference type="EMBL" id="MBB5347693.1"/>
    </source>
</evidence>
<protein>
    <submittedName>
        <fullName evidence="1">Phage-related protein</fullName>
    </submittedName>
</protein>
<name>A0A840USJ2_9BACT</name>
<dbReference type="Pfam" id="PF05973">
    <property type="entry name" value="Gp49"/>
    <property type="match status" value="1"/>
</dbReference>
<gene>
    <name evidence="1" type="ORF">HNQ81_001417</name>
</gene>
<dbReference type="Proteomes" id="UP000539642">
    <property type="component" value="Unassembled WGS sequence"/>
</dbReference>
<evidence type="ECO:0000313" key="2">
    <source>
        <dbReference type="Proteomes" id="UP000539642"/>
    </source>
</evidence>
<dbReference type="AlphaFoldDB" id="A0A840USJ2"/>
<accession>A0A840USJ2</accession>
<dbReference type="EMBL" id="JACHEO010000006">
    <property type="protein sequence ID" value="MBB5347693.1"/>
    <property type="molecule type" value="Genomic_DNA"/>
</dbReference>
<comment type="caution">
    <text evidence="1">The sequence shown here is derived from an EMBL/GenBank/DDBJ whole genome shotgun (WGS) entry which is preliminary data.</text>
</comment>
<sequence length="81" mass="9147">MGYEIEYYSEKVQEEIARLPKTLVARYLRLAERMMVFGPDLGMPHSRAMKGGLFELRLIGAEGIARVFLLYGSGTSHCHIA</sequence>
<dbReference type="InterPro" id="IPR009241">
    <property type="entry name" value="HigB-like"/>
</dbReference>
<keyword evidence="2" id="KW-1185">Reference proteome</keyword>